<dbReference type="Proteomes" id="UP000248395">
    <property type="component" value="Unassembled WGS sequence"/>
</dbReference>
<organism evidence="1 2">
    <name type="scientific">Aquitalea magnusonii</name>
    <dbReference type="NCBI Taxonomy" id="332411"/>
    <lineage>
        <taxon>Bacteria</taxon>
        <taxon>Pseudomonadati</taxon>
        <taxon>Pseudomonadota</taxon>
        <taxon>Betaproteobacteria</taxon>
        <taxon>Neisseriales</taxon>
        <taxon>Chromobacteriaceae</taxon>
        <taxon>Aquitalea</taxon>
    </lineage>
</organism>
<gene>
    <name evidence="1" type="ORF">DFR38_101323</name>
</gene>
<name>A0A318JMV3_9NEIS</name>
<comment type="caution">
    <text evidence="1">The sequence shown here is derived from an EMBL/GenBank/DDBJ whole genome shotgun (WGS) entry which is preliminary data.</text>
</comment>
<protein>
    <submittedName>
        <fullName evidence="1">Uncharacterized protein</fullName>
    </submittedName>
</protein>
<evidence type="ECO:0000313" key="2">
    <source>
        <dbReference type="Proteomes" id="UP000248395"/>
    </source>
</evidence>
<reference evidence="1 2" key="1">
    <citation type="submission" date="2018-05" db="EMBL/GenBank/DDBJ databases">
        <title>Genomic Encyclopedia of Type Strains, Phase IV (KMG-IV): sequencing the most valuable type-strain genomes for metagenomic binning, comparative biology and taxonomic classification.</title>
        <authorList>
            <person name="Goeker M."/>
        </authorList>
    </citation>
    <scope>NUCLEOTIDE SEQUENCE [LARGE SCALE GENOMIC DNA]</scope>
    <source>
        <strain evidence="1 2">DSM 25134</strain>
    </source>
</reference>
<dbReference type="RefSeq" id="WP_059286691.1">
    <property type="nucleotide sequence ID" value="NZ_LNQU01000101.1"/>
</dbReference>
<evidence type="ECO:0000313" key="1">
    <source>
        <dbReference type="EMBL" id="PXX51261.1"/>
    </source>
</evidence>
<accession>A0A318JMV3</accession>
<dbReference type="EMBL" id="QJKC01000001">
    <property type="protein sequence ID" value="PXX51261.1"/>
    <property type="molecule type" value="Genomic_DNA"/>
</dbReference>
<dbReference type="AlphaFoldDB" id="A0A318JMV3"/>
<dbReference type="OrthoDB" id="8758474at2"/>
<keyword evidence="2" id="KW-1185">Reference proteome</keyword>
<sequence length="67" mass="7432">MSKRKDDELDPETAALLQWCAEVEALFVAAGAKPDEAQQQIEENAEWFTDMFFDGLSPEEAAKAALN</sequence>
<proteinExistence type="predicted"/>